<dbReference type="GO" id="GO:0008285">
    <property type="term" value="P:negative regulation of cell population proliferation"/>
    <property type="evidence" value="ECO:0007669"/>
    <property type="project" value="InterPro"/>
</dbReference>
<dbReference type="Proteomes" id="UP000081671">
    <property type="component" value="Unplaced"/>
</dbReference>
<dbReference type="CTD" id="3604"/>
<keyword evidence="2" id="KW-0812">Transmembrane</keyword>
<sequence>MGKACYGVVTAVLLLMKFERTSSTQAACSACAAGTFCRRNGSQPCIPCPPRSYSSMGGQKACHICRACEGLFRVKKECSSTSNTECECISGFHCLGPGCSQCEPRCRPGEELVAAGCVDCPFGTFNDQESGPCQPWTNCSSDGKPVLVMGTSTRDAICGPALAVSSPGPSPQSLVVFTVLMVVTVLVLLFLLVLQLSVVKWSRKQFLYIFKRPFMTPVQMAQEEDGCSCGFPQEEEGRCEL</sequence>
<dbReference type="InterPro" id="IPR034020">
    <property type="entry name" value="TNFRSF9_N"/>
</dbReference>
<dbReference type="FunCoup" id="A0A1S3GK28">
    <property type="interactions" value="420"/>
</dbReference>
<keyword evidence="3" id="KW-0732">Signal</keyword>
<name>A0A1S3GK28_DIPOR</name>
<dbReference type="RefSeq" id="XP_012888584.1">
    <property type="nucleotide sequence ID" value="XM_013033130.1"/>
</dbReference>
<evidence type="ECO:0000256" key="2">
    <source>
        <dbReference type="SAM" id="Phobius"/>
    </source>
</evidence>
<organism evidence="5 6">
    <name type="scientific">Dipodomys ordii</name>
    <name type="common">Ord's kangaroo rat</name>
    <dbReference type="NCBI Taxonomy" id="10020"/>
    <lineage>
        <taxon>Eukaryota</taxon>
        <taxon>Metazoa</taxon>
        <taxon>Chordata</taxon>
        <taxon>Craniata</taxon>
        <taxon>Vertebrata</taxon>
        <taxon>Euteleostomi</taxon>
        <taxon>Mammalia</taxon>
        <taxon>Eutheria</taxon>
        <taxon>Euarchontoglires</taxon>
        <taxon>Glires</taxon>
        <taxon>Rodentia</taxon>
        <taxon>Castorimorpha</taxon>
        <taxon>Heteromyidae</taxon>
        <taxon>Dipodomyinae</taxon>
        <taxon>Dipodomys</taxon>
    </lineage>
</organism>
<feature type="domain" description="TNFR-Cys" evidence="4">
    <location>
        <begin position="47"/>
        <end position="86"/>
    </location>
</feature>
<feature type="signal peptide" evidence="3">
    <location>
        <begin position="1"/>
        <end position="23"/>
    </location>
</feature>
<feature type="transmembrane region" description="Helical" evidence="2">
    <location>
        <begin position="174"/>
        <end position="194"/>
    </location>
</feature>
<dbReference type="PROSITE" id="PS50050">
    <property type="entry name" value="TNFR_NGFR_2"/>
    <property type="match status" value="1"/>
</dbReference>
<dbReference type="PANTHER" id="PTHR47139:SF1">
    <property type="entry name" value="TUMOR NECROSIS FACTOR RECEPTOR SUPERFAMILY MEMBER 9"/>
    <property type="match status" value="1"/>
</dbReference>
<dbReference type="InterPro" id="IPR001368">
    <property type="entry name" value="TNFR/NGFR_Cys_rich_reg"/>
</dbReference>
<dbReference type="PRINTS" id="PR01924">
    <property type="entry name" value="TNFACTORR9"/>
</dbReference>
<protein>
    <submittedName>
        <fullName evidence="6">Tumor necrosis factor receptor superfamily member 9</fullName>
    </submittedName>
</protein>
<dbReference type="OrthoDB" id="9423210at2759"/>
<dbReference type="GeneID" id="105998424"/>
<evidence type="ECO:0000313" key="6">
    <source>
        <dbReference type="RefSeq" id="XP_012888584.1"/>
    </source>
</evidence>
<accession>A0A1S3GK28</accession>
<dbReference type="SMART" id="SM01411">
    <property type="entry name" value="Ephrin_rec_like"/>
    <property type="match status" value="2"/>
</dbReference>
<dbReference type="GO" id="GO:0009897">
    <property type="term" value="C:external side of plasma membrane"/>
    <property type="evidence" value="ECO:0007669"/>
    <property type="project" value="InterPro"/>
</dbReference>
<dbReference type="KEGG" id="dord:105998424"/>
<dbReference type="InParanoid" id="A0A1S3GK28"/>
<keyword evidence="6" id="KW-0675">Receptor</keyword>
<feature type="repeat" description="TNFR-Cys" evidence="1">
    <location>
        <begin position="47"/>
        <end position="86"/>
    </location>
</feature>
<dbReference type="SMART" id="SM00208">
    <property type="entry name" value="TNFR"/>
    <property type="match status" value="2"/>
</dbReference>
<keyword evidence="2" id="KW-0472">Membrane</keyword>
<keyword evidence="5" id="KW-1185">Reference proteome</keyword>
<proteinExistence type="predicted"/>
<dbReference type="PANTHER" id="PTHR47139">
    <property type="entry name" value="TUMOR NECROSIS FACTOR RECEPTOR SUPERFAMILY MEMBER 9"/>
    <property type="match status" value="1"/>
</dbReference>
<evidence type="ECO:0000259" key="4">
    <source>
        <dbReference type="PROSITE" id="PS50050"/>
    </source>
</evidence>
<feature type="disulfide bond" evidence="1">
    <location>
        <begin position="68"/>
        <end position="86"/>
    </location>
</feature>
<comment type="caution">
    <text evidence="1">Lacks conserved residue(s) required for the propagation of feature annotation.</text>
</comment>
<evidence type="ECO:0000256" key="3">
    <source>
        <dbReference type="SAM" id="SignalP"/>
    </source>
</evidence>
<evidence type="ECO:0000256" key="1">
    <source>
        <dbReference type="PROSITE-ProRule" id="PRU00206"/>
    </source>
</evidence>
<dbReference type="GO" id="GO:0038023">
    <property type="term" value="F:signaling receptor activity"/>
    <property type="evidence" value="ECO:0007669"/>
    <property type="project" value="InterPro"/>
</dbReference>
<dbReference type="AlphaFoldDB" id="A0A1S3GK28"/>
<feature type="disulfide bond" evidence="1">
    <location>
        <begin position="65"/>
        <end position="78"/>
    </location>
</feature>
<dbReference type="GO" id="GO:0006915">
    <property type="term" value="P:apoptotic process"/>
    <property type="evidence" value="ECO:0007669"/>
    <property type="project" value="InterPro"/>
</dbReference>
<reference evidence="6" key="1">
    <citation type="submission" date="2025-08" db="UniProtKB">
        <authorList>
            <consortium name="RefSeq"/>
        </authorList>
    </citation>
    <scope>IDENTIFICATION</scope>
    <source>
        <tissue evidence="6">Kidney</tissue>
    </source>
</reference>
<dbReference type="Pfam" id="PF00020">
    <property type="entry name" value="TNFR_c6"/>
    <property type="match status" value="2"/>
</dbReference>
<dbReference type="Gene3D" id="2.10.50.10">
    <property type="entry name" value="Tumor Necrosis Factor Receptor, subunit A, domain 2"/>
    <property type="match status" value="2"/>
</dbReference>
<keyword evidence="2" id="KW-1133">Transmembrane helix</keyword>
<dbReference type="CDD" id="cd13410">
    <property type="entry name" value="TNFRSF9"/>
    <property type="match status" value="1"/>
</dbReference>
<dbReference type="InterPro" id="IPR020413">
    <property type="entry name" value="TNFR_9"/>
</dbReference>
<dbReference type="SUPFAM" id="SSF57586">
    <property type="entry name" value="TNF receptor-like"/>
    <property type="match status" value="1"/>
</dbReference>
<keyword evidence="1" id="KW-1015">Disulfide bond</keyword>
<gene>
    <name evidence="6" type="primary">Tnfrsf9</name>
</gene>
<evidence type="ECO:0000313" key="5">
    <source>
        <dbReference type="Proteomes" id="UP000081671"/>
    </source>
</evidence>
<feature type="chain" id="PRO_5010237302" evidence="3">
    <location>
        <begin position="24"/>
        <end position="241"/>
    </location>
</feature>